<evidence type="ECO:0000256" key="1">
    <source>
        <dbReference type="SAM" id="MobiDB-lite"/>
    </source>
</evidence>
<protein>
    <recommendedName>
        <fullName evidence="4">Tc1-like transposase DDE domain-containing protein</fullName>
    </recommendedName>
</protein>
<dbReference type="PANTHER" id="PTHR33939:SF1">
    <property type="entry name" value="DUF4371 DOMAIN-CONTAINING PROTEIN"/>
    <property type="match status" value="1"/>
</dbReference>
<accession>A0ABR1EQC1</accession>
<proteinExistence type="predicted"/>
<dbReference type="Proteomes" id="UP001303046">
    <property type="component" value="Unassembled WGS sequence"/>
</dbReference>
<sequence length="110" mass="12409">MFLSSRGGINAARRYVVEEICTELGVGVLRLPPYHCFFNPIELCWSKLKHHLKKNGKPSDTLEIVDEEPDPGMDECGGRRQVRSMMPRDSMPRARCPAKGTCGFLQESND</sequence>
<dbReference type="Gene3D" id="3.30.420.10">
    <property type="entry name" value="Ribonuclease H-like superfamily/Ribonuclease H"/>
    <property type="match status" value="1"/>
</dbReference>
<gene>
    <name evidence="2" type="primary">Necator_chrX.g25133</name>
    <name evidence="2" type="ORF">RB195_024967</name>
</gene>
<evidence type="ECO:0000313" key="2">
    <source>
        <dbReference type="EMBL" id="KAK6764847.1"/>
    </source>
</evidence>
<dbReference type="InterPro" id="IPR036397">
    <property type="entry name" value="RNaseH_sf"/>
</dbReference>
<name>A0ABR1EQC1_NECAM</name>
<organism evidence="2 3">
    <name type="scientific">Necator americanus</name>
    <name type="common">Human hookworm</name>
    <dbReference type="NCBI Taxonomy" id="51031"/>
    <lineage>
        <taxon>Eukaryota</taxon>
        <taxon>Metazoa</taxon>
        <taxon>Ecdysozoa</taxon>
        <taxon>Nematoda</taxon>
        <taxon>Chromadorea</taxon>
        <taxon>Rhabditida</taxon>
        <taxon>Rhabditina</taxon>
        <taxon>Rhabditomorpha</taxon>
        <taxon>Strongyloidea</taxon>
        <taxon>Ancylostomatidae</taxon>
        <taxon>Bunostominae</taxon>
        <taxon>Necator</taxon>
    </lineage>
</organism>
<dbReference type="EMBL" id="JAVFWL010000006">
    <property type="protein sequence ID" value="KAK6764847.1"/>
    <property type="molecule type" value="Genomic_DNA"/>
</dbReference>
<keyword evidence="3" id="KW-1185">Reference proteome</keyword>
<comment type="caution">
    <text evidence="2">The sequence shown here is derived from an EMBL/GenBank/DDBJ whole genome shotgun (WGS) entry which is preliminary data.</text>
</comment>
<feature type="compositionally biased region" description="Acidic residues" evidence="1">
    <location>
        <begin position="63"/>
        <end position="73"/>
    </location>
</feature>
<reference evidence="2 3" key="1">
    <citation type="submission" date="2023-08" db="EMBL/GenBank/DDBJ databases">
        <title>A Necator americanus chromosomal reference genome.</title>
        <authorList>
            <person name="Ilik V."/>
            <person name="Petrzelkova K.J."/>
            <person name="Pardy F."/>
            <person name="Fuh T."/>
            <person name="Niatou-Singa F.S."/>
            <person name="Gouil Q."/>
            <person name="Baker L."/>
            <person name="Ritchie M.E."/>
            <person name="Jex A.R."/>
            <person name="Gazzola D."/>
            <person name="Li H."/>
            <person name="Toshio Fujiwara R."/>
            <person name="Zhan B."/>
            <person name="Aroian R.V."/>
            <person name="Pafco B."/>
            <person name="Schwarz E.M."/>
        </authorList>
    </citation>
    <scope>NUCLEOTIDE SEQUENCE [LARGE SCALE GENOMIC DNA]</scope>
    <source>
        <strain evidence="2 3">Aroian</strain>
        <tissue evidence="2">Whole animal</tissue>
    </source>
</reference>
<evidence type="ECO:0000313" key="3">
    <source>
        <dbReference type="Proteomes" id="UP001303046"/>
    </source>
</evidence>
<feature type="region of interest" description="Disordered" evidence="1">
    <location>
        <begin position="56"/>
        <end position="79"/>
    </location>
</feature>
<dbReference type="PANTHER" id="PTHR33939">
    <property type="entry name" value="PROTEIN CBG22215"/>
    <property type="match status" value="1"/>
</dbReference>
<evidence type="ECO:0008006" key="4">
    <source>
        <dbReference type="Google" id="ProtNLM"/>
    </source>
</evidence>